<name>A0A2S5ABH9_9FLAO</name>
<proteinExistence type="predicted"/>
<evidence type="ECO:0000259" key="3">
    <source>
        <dbReference type="Pfam" id="PF21307"/>
    </source>
</evidence>
<gene>
    <name evidence="5" type="ORF">C3L50_08575</name>
</gene>
<evidence type="ECO:0000313" key="5">
    <source>
        <dbReference type="EMBL" id="POY39876.1"/>
    </source>
</evidence>
<keyword evidence="6" id="KW-1185">Reference proteome</keyword>
<dbReference type="PANTHER" id="PTHR31084:SF0">
    <property type="entry name" value="ALPHA-L-FUCOSIDASE 2"/>
    <property type="match status" value="1"/>
</dbReference>
<dbReference type="OrthoDB" id="9802600at2"/>
<dbReference type="GO" id="GO:0005975">
    <property type="term" value="P:carbohydrate metabolic process"/>
    <property type="evidence" value="ECO:0007669"/>
    <property type="project" value="InterPro"/>
</dbReference>
<dbReference type="InterPro" id="IPR008928">
    <property type="entry name" value="6-hairpin_glycosidase_sf"/>
</dbReference>
<keyword evidence="1" id="KW-0732">Signal</keyword>
<dbReference type="SUPFAM" id="SSF48208">
    <property type="entry name" value="Six-hairpin glycosidases"/>
    <property type="match status" value="1"/>
</dbReference>
<protein>
    <recommendedName>
        <fullName evidence="7">Glycosyl hydrolase family 95 N-terminal domain-containing protein</fullName>
    </recommendedName>
</protein>
<dbReference type="EMBL" id="PQVG01000004">
    <property type="protein sequence ID" value="POY39876.1"/>
    <property type="molecule type" value="Genomic_DNA"/>
</dbReference>
<dbReference type="InterPro" id="IPR012341">
    <property type="entry name" value="6hp_glycosidase-like_sf"/>
</dbReference>
<organism evidence="5 6">
    <name type="scientific">Flavobacterium alvei</name>
    <dbReference type="NCBI Taxonomy" id="2080416"/>
    <lineage>
        <taxon>Bacteria</taxon>
        <taxon>Pseudomonadati</taxon>
        <taxon>Bacteroidota</taxon>
        <taxon>Flavobacteriia</taxon>
        <taxon>Flavobacteriales</taxon>
        <taxon>Flavobacteriaceae</taxon>
        <taxon>Flavobacterium</taxon>
    </lineage>
</organism>
<comment type="caution">
    <text evidence="5">The sequence shown here is derived from an EMBL/GenBank/DDBJ whole genome shotgun (WGS) entry which is preliminary data.</text>
</comment>
<dbReference type="InterPro" id="IPR027414">
    <property type="entry name" value="GH95_N_dom"/>
</dbReference>
<evidence type="ECO:0008006" key="7">
    <source>
        <dbReference type="Google" id="ProtNLM"/>
    </source>
</evidence>
<dbReference type="Pfam" id="PF14498">
    <property type="entry name" value="Glyco_hyd_65N_2"/>
    <property type="match status" value="2"/>
</dbReference>
<dbReference type="GO" id="GO:0004560">
    <property type="term" value="F:alpha-L-fucosidase activity"/>
    <property type="evidence" value="ECO:0007669"/>
    <property type="project" value="TreeGrafter"/>
</dbReference>
<accession>A0A2S5ABH9</accession>
<dbReference type="InterPro" id="IPR054363">
    <property type="entry name" value="GH95_cat"/>
</dbReference>
<dbReference type="Pfam" id="PF22124">
    <property type="entry name" value="Glyco_hydro_95_cat"/>
    <property type="match status" value="1"/>
</dbReference>
<evidence type="ECO:0000259" key="2">
    <source>
        <dbReference type="Pfam" id="PF14498"/>
    </source>
</evidence>
<reference evidence="5 6" key="1">
    <citation type="submission" date="2018-01" db="EMBL/GenBank/DDBJ databases">
        <authorList>
            <person name="Gaut B.S."/>
            <person name="Morton B.R."/>
            <person name="Clegg M.T."/>
            <person name="Duvall M.R."/>
        </authorList>
    </citation>
    <scope>NUCLEOTIDE SEQUENCE [LARGE SCALE GENOMIC DNA]</scope>
    <source>
        <strain evidence="5 6">HR-AY</strain>
    </source>
</reference>
<evidence type="ECO:0000259" key="4">
    <source>
        <dbReference type="Pfam" id="PF22124"/>
    </source>
</evidence>
<dbReference type="AlphaFoldDB" id="A0A2S5ABH9"/>
<feature type="domain" description="Glycosyl hydrolase family 95 catalytic" evidence="4">
    <location>
        <begin position="475"/>
        <end position="927"/>
    </location>
</feature>
<dbReference type="InterPro" id="IPR049053">
    <property type="entry name" value="AFCA-like_C"/>
</dbReference>
<sequence length="1026" mass="115372">MKYFLNRFLTLTILITSIAFAQTSKENKSAILGVVLEGGYTNLKEANGILGLQFKKVKSDNWYEAAISLAAFDNTEKQINQISTDIDFNNLPEGFQFIPFEKQIDLSQSDYLRITIVSKTGKNLFTANFKNGSYKGIPIYSNWITHPKYGNGPSVMNPEKVTAGVDPAVVNTKNLNVNYLYDDAYPIGKQDNLLWYKTGAYDPTSTIYDRGGKDWEEQALPIGNGYLGAMLFGMPGKDHIQFNEETFWAAGYRGVQEKVPSDNVNKKMGEGINGFMNSGNVFVDFNLPQNPEILNYYRDLDLNTAISSVRYQYKKVNYKREYFASYPAEVIVLRYTADEAKALNFSVKSVSAHPGNIFVNNGVITITGKLKDSEPYTGGGKATYNQASDLEYCTKIKVIADDGELINHYGNIEVKNASGVTIIITSATDYDPNAFSINADGKVNLDIPQFKHKDGIQFAIQKAENRISNTDGKTYEVLKKEHIADYQAVFNRVSFNLGEKEASKPIPTNERVAAYAKVIKGIKAGESISYLKADYDNLNTHLEELFYQYGRYLMIASSREKTLPATLQGKWNQSVAEIWGSTYCININLQMNYWFAGEANLIDSGKALVNWIETQIPAGSLTARNMYNASTSSYHLDKQNNIVFTPSKNEAENGVFVMHTKQSINGQTDLTGSTNIQSPGNTAFLMYNLWDLFQRSQDKKWLANQLYPILRKSANFYAAYLNNNKVKTEDLKQYPNGYFYTTGKGRSPEHGPYQTGVKYDLQLIAGLLDYTLEAAKILNIDIEKQQVWNELRTNIEKPIELGTDGQVKEWVQETNYNKDNNGKDLGDPHHRHISHLVGLYPGNLINPQTPEFQKGAKIVLQKRGDDATGWSIANKFLLWASVQKGDKALELLRYQLAQRTYSNLFDFHAPFQIDGNFGAAAGIQELLLQSNNSNIYLLPALPTLWTEGNIKGIIAKNGAQIDITWKNGELETAKILNVTGKSMNIHYRNAKTIQLLVDGKWKTLKAYKGQFVLPKNKAKQLFELKF</sequence>
<feature type="domain" description="Glycosyl hydrolase family 95 N-terminal" evidence="2">
    <location>
        <begin position="262"/>
        <end position="432"/>
    </location>
</feature>
<dbReference type="RefSeq" id="WP_103805764.1">
    <property type="nucleotide sequence ID" value="NZ_PQVG01000004.1"/>
</dbReference>
<feature type="chain" id="PRO_5015397641" description="Glycosyl hydrolase family 95 N-terminal domain-containing protein" evidence="1">
    <location>
        <begin position="22"/>
        <end position="1026"/>
    </location>
</feature>
<dbReference type="Pfam" id="PF21307">
    <property type="entry name" value="Glyco_hydro_95_C"/>
    <property type="match status" value="1"/>
</dbReference>
<feature type="signal peptide" evidence="1">
    <location>
        <begin position="1"/>
        <end position="21"/>
    </location>
</feature>
<dbReference type="Proteomes" id="UP000237310">
    <property type="component" value="Unassembled WGS sequence"/>
</dbReference>
<evidence type="ECO:0000313" key="6">
    <source>
        <dbReference type="Proteomes" id="UP000237310"/>
    </source>
</evidence>
<dbReference type="Gene3D" id="1.50.10.10">
    <property type="match status" value="1"/>
</dbReference>
<feature type="domain" description="Glycosyl hydrolase family 95 N-terminal" evidence="2">
    <location>
        <begin position="208"/>
        <end position="255"/>
    </location>
</feature>
<evidence type="ECO:0000256" key="1">
    <source>
        <dbReference type="SAM" id="SignalP"/>
    </source>
</evidence>
<feature type="domain" description="Alpha fucosidase A-like C-terminal" evidence="3">
    <location>
        <begin position="929"/>
        <end position="995"/>
    </location>
</feature>
<dbReference type="PANTHER" id="PTHR31084">
    <property type="entry name" value="ALPHA-L-FUCOSIDASE 2"/>
    <property type="match status" value="1"/>
</dbReference>